<feature type="signal peptide" evidence="14">
    <location>
        <begin position="1"/>
        <end position="18"/>
    </location>
</feature>
<evidence type="ECO:0000256" key="4">
    <source>
        <dbReference type="ARBA" id="ARBA00019933"/>
    </source>
</evidence>
<dbReference type="PROSITE" id="PS01036">
    <property type="entry name" value="HSP70_3"/>
    <property type="match status" value="1"/>
</dbReference>
<dbReference type="SUPFAM" id="SSF100934">
    <property type="entry name" value="Heat shock protein 70kD (HSP70), C-terminal subdomain"/>
    <property type="match status" value="1"/>
</dbReference>
<comment type="catalytic activity">
    <reaction evidence="11">
        <text>ATP + H2O = ADP + phosphate + H(+)</text>
        <dbReference type="Rhea" id="RHEA:13065"/>
        <dbReference type="ChEBI" id="CHEBI:15377"/>
        <dbReference type="ChEBI" id="CHEBI:15378"/>
        <dbReference type="ChEBI" id="CHEBI:30616"/>
        <dbReference type="ChEBI" id="CHEBI:43474"/>
        <dbReference type="ChEBI" id="CHEBI:456216"/>
        <dbReference type="EC" id="3.6.4.10"/>
    </reaction>
</comment>
<dbReference type="EC" id="3.6.4.10" evidence="3"/>
<dbReference type="Proteomes" id="UP000663891">
    <property type="component" value="Unassembled WGS sequence"/>
</dbReference>
<evidence type="ECO:0000313" key="17">
    <source>
        <dbReference type="Proteomes" id="UP000663891"/>
    </source>
</evidence>
<dbReference type="CDD" id="cd10241">
    <property type="entry name" value="ASKHA_NBD_HSP70_BiP"/>
    <property type="match status" value="1"/>
</dbReference>
<name>A0A813Z6V2_9BILA</name>
<dbReference type="EMBL" id="CAJOAY010002867">
    <property type="protein sequence ID" value="CAF3985636.1"/>
    <property type="molecule type" value="Genomic_DNA"/>
</dbReference>
<keyword evidence="9 13" id="KW-0067">ATP-binding</keyword>
<dbReference type="Gene3D" id="2.60.34.10">
    <property type="entry name" value="Substrate Binding Domain Of DNAk, Chain A, domain 1"/>
    <property type="match status" value="1"/>
</dbReference>
<organism evidence="15 17">
    <name type="scientific">Adineta steineri</name>
    <dbReference type="NCBI Taxonomy" id="433720"/>
    <lineage>
        <taxon>Eukaryota</taxon>
        <taxon>Metazoa</taxon>
        <taxon>Spiralia</taxon>
        <taxon>Gnathifera</taxon>
        <taxon>Rotifera</taxon>
        <taxon>Eurotatoria</taxon>
        <taxon>Bdelloidea</taxon>
        <taxon>Adinetida</taxon>
        <taxon>Adinetidae</taxon>
        <taxon>Adineta</taxon>
    </lineage>
</organism>
<gene>
    <name evidence="16" type="ORF">OKA104_LOCUS28919</name>
    <name evidence="15" type="ORF">VCS650_LOCUS8994</name>
</gene>
<keyword evidence="8" id="KW-0256">Endoplasmic reticulum</keyword>
<dbReference type="InterPro" id="IPR043129">
    <property type="entry name" value="ATPase_NBD"/>
</dbReference>
<evidence type="ECO:0000313" key="15">
    <source>
        <dbReference type="EMBL" id="CAF0895138.1"/>
    </source>
</evidence>
<dbReference type="GO" id="GO:0016787">
    <property type="term" value="F:hydrolase activity"/>
    <property type="evidence" value="ECO:0007669"/>
    <property type="project" value="UniProtKB-KW"/>
</dbReference>
<evidence type="ECO:0000256" key="8">
    <source>
        <dbReference type="ARBA" id="ARBA00022824"/>
    </source>
</evidence>
<protein>
    <recommendedName>
        <fullName evidence="12">Endoplasmic reticulum chaperone BIP</fullName>
        <ecNumber evidence="3">3.6.4.10</ecNumber>
    </recommendedName>
    <alternativeName>
        <fullName evidence="4">Endoplasmic reticulum chaperone BiP</fullName>
    </alternativeName>
</protein>
<evidence type="ECO:0000256" key="3">
    <source>
        <dbReference type="ARBA" id="ARBA00012554"/>
    </source>
</evidence>
<dbReference type="FunFam" id="2.60.34.10:FF:000012">
    <property type="entry name" value="Heat shock 70 kDa protein"/>
    <property type="match status" value="1"/>
</dbReference>
<dbReference type="GO" id="GO:0005788">
    <property type="term" value="C:endoplasmic reticulum lumen"/>
    <property type="evidence" value="ECO:0007669"/>
    <property type="project" value="UniProtKB-SubCell"/>
</dbReference>
<dbReference type="FunFam" id="3.90.640.10:FF:000153">
    <property type="entry name" value="Endoplasmic reticulum chaperone BiP"/>
    <property type="match status" value="1"/>
</dbReference>
<evidence type="ECO:0000256" key="2">
    <source>
        <dbReference type="ARBA" id="ARBA00007381"/>
    </source>
</evidence>
<evidence type="ECO:0000256" key="5">
    <source>
        <dbReference type="ARBA" id="ARBA00022729"/>
    </source>
</evidence>
<dbReference type="InterPro" id="IPR029047">
    <property type="entry name" value="HSP70_peptide-bd_sf"/>
</dbReference>
<dbReference type="InterPro" id="IPR018181">
    <property type="entry name" value="Heat_shock_70_CS"/>
</dbReference>
<dbReference type="OrthoDB" id="2401965at2759"/>
<evidence type="ECO:0000256" key="12">
    <source>
        <dbReference type="ARBA" id="ARBA00069311"/>
    </source>
</evidence>
<evidence type="ECO:0000256" key="1">
    <source>
        <dbReference type="ARBA" id="ARBA00004319"/>
    </source>
</evidence>
<feature type="chain" id="PRO_5036409705" description="Endoplasmic reticulum chaperone BIP" evidence="14">
    <location>
        <begin position="19"/>
        <end position="658"/>
    </location>
</feature>
<evidence type="ECO:0000256" key="11">
    <source>
        <dbReference type="ARBA" id="ARBA00048056"/>
    </source>
</evidence>
<dbReference type="InterPro" id="IPR042050">
    <property type="entry name" value="BIP_NBD"/>
</dbReference>
<dbReference type="PROSITE" id="PS00297">
    <property type="entry name" value="HSP70_1"/>
    <property type="match status" value="1"/>
</dbReference>
<reference evidence="15" key="1">
    <citation type="submission" date="2021-02" db="EMBL/GenBank/DDBJ databases">
        <authorList>
            <person name="Nowell W R."/>
        </authorList>
    </citation>
    <scope>NUCLEOTIDE SEQUENCE</scope>
</reference>
<evidence type="ECO:0000256" key="14">
    <source>
        <dbReference type="SAM" id="SignalP"/>
    </source>
</evidence>
<dbReference type="AlphaFoldDB" id="A0A813Z6V2"/>
<evidence type="ECO:0000256" key="7">
    <source>
        <dbReference type="ARBA" id="ARBA00022801"/>
    </source>
</evidence>
<keyword evidence="6 13" id="KW-0547">Nucleotide-binding</keyword>
<comment type="caution">
    <text evidence="15">The sequence shown here is derived from an EMBL/GenBank/DDBJ whole genome shotgun (WGS) entry which is preliminary data.</text>
</comment>
<dbReference type="PRINTS" id="PR00301">
    <property type="entry name" value="HEATSHOCK70"/>
</dbReference>
<dbReference type="InterPro" id="IPR029048">
    <property type="entry name" value="HSP70_C_sf"/>
</dbReference>
<dbReference type="FunFam" id="3.30.30.30:FF:000001">
    <property type="entry name" value="heat shock 70 kDa protein-like"/>
    <property type="match status" value="1"/>
</dbReference>
<comment type="subcellular location">
    <subcellularLocation>
        <location evidence="1">Endoplasmic reticulum lumen</location>
    </subcellularLocation>
</comment>
<dbReference type="InterPro" id="IPR013126">
    <property type="entry name" value="Hsp_70_fam"/>
</dbReference>
<evidence type="ECO:0000256" key="10">
    <source>
        <dbReference type="ARBA" id="ARBA00023186"/>
    </source>
</evidence>
<evidence type="ECO:0000256" key="6">
    <source>
        <dbReference type="ARBA" id="ARBA00022741"/>
    </source>
</evidence>
<dbReference type="Pfam" id="PF00012">
    <property type="entry name" value="HSP70"/>
    <property type="match status" value="1"/>
</dbReference>
<keyword evidence="7" id="KW-0378">Hydrolase</keyword>
<evidence type="ECO:0000256" key="13">
    <source>
        <dbReference type="RuleBase" id="RU003322"/>
    </source>
</evidence>
<dbReference type="GO" id="GO:0005524">
    <property type="term" value="F:ATP binding"/>
    <property type="evidence" value="ECO:0007669"/>
    <property type="project" value="UniProtKB-KW"/>
</dbReference>
<proteinExistence type="inferred from homology"/>
<comment type="similarity">
    <text evidence="2 13">Belongs to the heat shock protein 70 family.</text>
</comment>
<accession>A0A813Z6V2</accession>
<dbReference type="PROSITE" id="PS00329">
    <property type="entry name" value="HSP70_2"/>
    <property type="match status" value="1"/>
</dbReference>
<dbReference type="GO" id="GO:0140662">
    <property type="term" value="F:ATP-dependent protein folding chaperone"/>
    <property type="evidence" value="ECO:0007669"/>
    <property type="project" value="InterPro"/>
</dbReference>
<keyword evidence="10" id="KW-0143">Chaperone</keyword>
<dbReference type="FunFam" id="3.30.420.40:FF:000720">
    <property type="entry name" value="Endoplasmic reticulum chaperone BiP"/>
    <property type="match status" value="1"/>
</dbReference>
<dbReference type="EMBL" id="CAJNON010000061">
    <property type="protein sequence ID" value="CAF0895138.1"/>
    <property type="molecule type" value="Genomic_DNA"/>
</dbReference>
<dbReference type="Gene3D" id="3.30.420.40">
    <property type="match status" value="2"/>
</dbReference>
<dbReference type="PANTHER" id="PTHR19375">
    <property type="entry name" value="HEAT SHOCK PROTEIN 70KDA"/>
    <property type="match status" value="1"/>
</dbReference>
<dbReference type="SUPFAM" id="SSF53067">
    <property type="entry name" value="Actin-like ATPase domain"/>
    <property type="match status" value="2"/>
</dbReference>
<evidence type="ECO:0000313" key="16">
    <source>
        <dbReference type="EMBL" id="CAF3985636.1"/>
    </source>
</evidence>
<dbReference type="Proteomes" id="UP000663881">
    <property type="component" value="Unassembled WGS sequence"/>
</dbReference>
<sequence length="658" mass="73006">MNTIMIICVLLTISVSFCINEAESRKDLGPVIGIDLGTTYSCVGVFKNCHVEIIENDQGNRITPSCVAFTRDGVRLIGDAAKNILTSNPESTIFHIKRIIGRTFNDSSVQEDIKTFPFSVIKEKNKPVVKVDIGYGIKLFTPEEISAMILGKMRDIAEGYLGMKVKNAVVTVPAYFSNAQRQATKDAGTIAGLNVIRIINEPTAAAIAYGLDKTQKWEGVRNILVFDLGGGTFDVSLLTIDNGVVEVLATNGDTHLGGGDFDERVIEYFIKIIKTKKGIDIRKDIHAVEKIRREVEKAKRILSYGQQTRVEIESLISNTEDFSEILTRAKFEELNIDLFRSTLKPVENVLADANLKISDIAEVILVGGSTRIPKIRQILKEFFNGKEPSRGINPDEAVAYGAAIQGAILSGDECVDSDILIIDVNPFTLGIEIEGGVMSKIIPRNTRIPVTERKPFTTTVDNQTVVNIQIFEGEQSMTKDNHFLGNFDLTAIPSAPRGSAQIDVTFDIDVNGILSVTAEEKSTGSKKSVVINSKTNRLSSEQIDRMVRVAEIFSEEDKVVARQINAKHELESYTYSIRTQLRDTNSLFNELSSKEKTTITDAVENQIKWLDTNPTVKIDEFIKRKKQLEAIVMQMLSRFEGHNSNNTRWQSSSNEGEL</sequence>
<evidence type="ECO:0000256" key="9">
    <source>
        <dbReference type="ARBA" id="ARBA00022840"/>
    </source>
</evidence>
<dbReference type="Gene3D" id="3.90.640.10">
    <property type="entry name" value="Actin, Chain A, domain 4"/>
    <property type="match status" value="1"/>
</dbReference>
<dbReference type="SUPFAM" id="SSF100920">
    <property type="entry name" value="Heat shock protein 70kD (HSP70), peptide-binding domain"/>
    <property type="match status" value="1"/>
</dbReference>
<keyword evidence="5 14" id="KW-0732">Signal</keyword>
<dbReference type="Gene3D" id="1.20.1270.10">
    <property type="match status" value="1"/>
</dbReference>
<dbReference type="NCBIfam" id="NF001413">
    <property type="entry name" value="PRK00290.1"/>
    <property type="match status" value="1"/>
</dbReference>